<dbReference type="STRING" id="474950.SAMN05421771_0804"/>
<keyword evidence="1" id="KW-0472">Membrane</keyword>
<evidence type="ECO:0000313" key="3">
    <source>
        <dbReference type="Proteomes" id="UP000199024"/>
    </source>
</evidence>
<accession>A0A1I6LKB5</accession>
<dbReference type="Proteomes" id="UP000199024">
    <property type="component" value="Unassembled WGS sequence"/>
</dbReference>
<dbReference type="OrthoDB" id="7365954at2"/>
<feature type="transmembrane region" description="Helical" evidence="1">
    <location>
        <begin position="44"/>
        <end position="65"/>
    </location>
</feature>
<sequence>MPATHLIAYFFGGMFLTNAIPHWVSGLRGEPFQSPFAKPSGKGLSSANVNILWGFANLVFAYLLLERVGRFHLRTPHHAIAFGAGVLLMSLMSSHFFAPFHGGLNPAEKR</sequence>
<evidence type="ECO:0000256" key="1">
    <source>
        <dbReference type="SAM" id="Phobius"/>
    </source>
</evidence>
<dbReference type="AlphaFoldDB" id="A0A1I6LKB5"/>
<keyword evidence="3" id="KW-1185">Reference proteome</keyword>
<name>A0A1I6LKB5_9BACT</name>
<feature type="transmembrane region" description="Helical" evidence="1">
    <location>
        <begin position="77"/>
        <end position="98"/>
    </location>
</feature>
<keyword evidence="1" id="KW-1133">Transmembrane helix</keyword>
<feature type="transmembrane region" description="Helical" evidence="1">
    <location>
        <begin position="7"/>
        <end position="24"/>
    </location>
</feature>
<evidence type="ECO:0000313" key="2">
    <source>
        <dbReference type="EMBL" id="SFS03722.1"/>
    </source>
</evidence>
<reference evidence="2 3" key="1">
    <citation type="submission" date="2016-10" db="EMBL/GenBank/DDBJ databases">
        <authorList>
            <person name="de Groot N.N."/>
        </authorList>
    </citation>
    <scope>NUCLEOTIDE SEQUENCE [LARGE SCALE GENOMIC DNA]</scope>
    <source>
        <strain evidence="2 3">DSM 21001</strain>
    </source>
</reference>
<gene>
    <name evidence="2" type="ORF">SAMN05421771_0804</name>
</gene>
<organism evidence="2 3">
    <name type="scientific">Granulicella pectinivorans</name>
    <dbReference type="NCBI Taxonomy" id="474950"/>
    <lineage>
        <taxon>Bacteria</taxon>
        <taxon>Pseudomonadati</taxon>
        <taxon>Acidobacteriota</taxon>
        <taxon>Terriglobia</taxon>
        <taxon>Terriglobales</taxon>
        <taxon>Acidobacteriaceae</taxon>
        <taxon>Granulicella</taxon>
    </lineage>
</organism>
<keyword evidence="1" id="KW-0812">Transmembrane</keyword>
<dbReference type="EMBL" id="FOZL01000001">
    <property type="protein sequence ID" value="SFS03722.1"/>
    <property type="molecule type" value="Genomic_DNA"/>
</dbReference>
<dbReference type="RefSeq" id="WP_089836822.1">
    <property type="nucleotide sequence ID" value="NZ_FOZL01000001.1"/>
</dbReference>
<protein>
    <submittedName>
        <fullName evidence="2">Uncharacterized protein</fullName>
    </submittedName>
</protein>
<proteinExistence type="predicted"/>